<keyword evidence="3 11" id="KW-1134">Transmembrane beta strand</keyword>
<dbReference type="SUPFAM" id="SSF56935">
    <property type="entry name" value="Porins"/>
    <property type="match status" value="1"/>
</dbReference>
<protein>
    <submittedName>
        <fullName evidence="14">Collagen-binding protein</fullName>
    </submittedName>
</protein>
<keyword evidence="5 11" id="KW-0812">Transmembrane</keyword>
<evidence type="ECO:0000256" key="7">
    <source>
        <dbReference type="ARBA" id="ARBA00023065"/>
    </source>
</evidence>
<keyword evidence="9 11" id="KW-0472">Membrane</keyword>
<dbReference type="Gene3D" id="2.170.130.10">
    <property type="entry name" value="TonB-dependent receptor, plug domain"/>
    <property type="match status" value="1"/>
</dbReference>
<dbReference type="PANTHER" id="PTHR32552:SF81">
    <property type="entry name" value="TONB-DEPENDENT OUTER MEMBRANE RECEPTOR"/>
    <property type="match status" value="1"/>
</dbReference>
<dbReference type="InterPro" id="IPR039426">
    <property type="entry name" value="TonB-dep_rcpt-like"/>
</dbReference>
<comment type="subcellular location">
    <subcellularLocation>
        <location evidence="1 11">Cell outer membrane</location>
        <topology evidence="1 11">Multi-pass membrane protein</topology>
    </subcellularLocation>
</comment>
<dbReference type="InterPro" id="IPR000531">
    <property type="entry name" value="Beta-barrel_TonB"/>
</dbReference>
<dbReference type="PANTHER" id="PTHR32552">
    <property type="entry name" value="FERRICHROME IRON RECEPTOR-RELATED"/>
    <property type="match status" value="1"/>
</dbReference>
<dbReference type="InterPro" id="IPR023996">
    <property type="entry name" value="TonB-dep_OMP_SusC/RagA"/>
</dbReference>
<dbReference type="Pfam" id="PF00593">
    <property type="entry name" value="TonB_dep_Rec_b-barrel"/>
    <property type="match status" value="1"/>
</dbReference>
<keyword evidence="6" id="KW-0408">Iron</keyword>
<evidence type="ECO:0000313" key="14">
    <source>
        <dbReference type="EMBL" id="KJF43450.1"/>
    </source>
</evidence>
<comment type="similarity">
    <text evidence="11 12">Belongs to the TonB-dependent receptor family.</text>
</comment>
<comment type="caution">
    <text evidence="14">The sequence shown here is derived from an EMBL/GenBank/DDBJ whole genome shotgun (WGS) entry which is preliminary data.</text>
</comment>
<evidence type="ECO:0000256" key="9">
    <source>
        <dbReference type="ARBA" id="ARBA00023136"/>
    </source>
</evidence>
<evidence type="ECO:0000256" key="3">
    <source>
        <dbReference type="ARBA" id="ARBA00022452"/>
    </source>
</evidence>
<sequence>MPSCWSKSLKLMKLTFLFLMVGLMQVSASVYSQSTKLTLAMHNKKVVEVLDEIENQSEFRFAYSPELIDVDRKVSVELNNQKIDEILDVVFSGTDVNYVTHDRHIMLFPAEMESESARNINVLSEQQSVSGIVSDGGGQPLPGVTVLVKGTSNGTVTNNNGEYSISGVADTEVLQFSFVGMKTQEISIAGKAVINITMEEETIGIEEVVAIGYGTLRKQDVTGSISKTEGEELIKAQSFSPLDNLRGKASGVNIYSNSSQPGAYQSRVVIRGMSTINSSTDPLYVVDGVVMENFGLMNPNDIESIEVLKDASATAIYGARGANGVILVTTKRGKTGSEGSVVSYQGSVGVSTVARYMDVLNAQEWTDAFMIGLENENKYMGYDWSLDRTDWFTDRNYFDAQGNPLYDTNWQEEATRTAISHNHQFNIQQAGKNSSTGAFLNYTDQQGVVNNTYSKRVNAKLTYDGEPAKWLSTGINLMVNHSWGRYTPETGGGQDARRTMIEMLPWLPLRDADGNYTTSSTSSLSDTFGFEGMSNPAMILDLQKRMNYNTQIFGNAALTFHLMEGLDLKTQFGIDNHNRTYKAYSSILLNNISMPNGWADIQHTNTFYWQEETYLTYKKVVGDHRLNAMAGLSWQKRTYNWDRSRTEGFSDDFYEWYNMGAGTNPSSPSSSYNDWAMNSYFLRVAYTLKDKYSATVTGRYDGSSKFGDNNKYAFFPSAGLAWNMSQEDFLKDSGLIDMLKLHTSYGITGNSEIGPYNSLASVSSGTILMNGSRSPYSYINSFANPDLKWEKTAQWDFGVNLGVLDNQLTFDVSYYYKKTTDLLLNTPLPTSSGFSSIFKNIGSVKNQGLDIMVDATPVRTADFTWNSTLNLNYNKNEILSLGDNDEDIEMNYWVGGSESILRVGENLSSFFGYKRLGVYTEEDFEAGEIERSQIGRAKRTNEKEIIGKGMPDWTGSFINTFSYKNFDLTVDLQFVWGVETMQQFYHSTYDRFGITNGLSNILYDAYDGTNPNTMQQAIYLTNSGHAGQNTTVDSSWIADGSYLRANLIQFGYTVPASYCQSMGIAAVRVYANVNNAFLLCSDDFNGYDPESTSRGGDQFGQNMTFFSYPRARTWTLGVNVTF</sequence>
<dbReference type="InterPro" id="IPR037066">
    <property type="entry name" value="Plug_dom_sf"/>
</dbReference>
<keyword evidence="10 11" id="KW-0998">Cell outer membrane</keyword>
<dbReference type="Pfam" id="PF13715">
    <property type="entry name" value="CarbopepD_reg_2"/>
    <property type="match status" value="1"/>
</dbReference>
<dbReference type="InterPro" id="IPR023997">
    <property type="entry name" value="TonB-dep_OMP_SusC/RagA_CS"/>
</dbReference>
<name>A0A0D8J8Y0_9BACT</name>
<dbReference type="PROSITE" id="PS52016">
    <property type="entry name" value="TONB_DEPENDENT_REC_3"/>
    <property type="match status" value="1"/>
</dbReference>
<dbReference type="Pfam" id="PF07660">
    <property type="entry name" value="STN"/>
    <property type="match status" value="1"/>
</dbReference>
<dbReference type="STRING" id="1544798.LH29_14595"/>
<feature type="domain" description="Secretin/TonB short N-terminal" evidence="13">
    <location>
        <begin position="59"/>
        <end position="110"/>
    </location>
</feature>
<dbReference type="Proteomes" id="UP000032544">
    <property type="component" value="Unassembled WGS sequence"/>
</dbReference>
<evidence type="ECO:0000259" key="13">
    <source>
        <dbReference type="SMART" id="SM00965"/>
    </source>
</evidence>
<accession>A0A0D8J8Y0</accession>
<evidence type="ECO:0000256" key="10">
    <source>
        <dbReference type="ARBA" id="ARBA00023237"/>
    </source>
</evidence>
<dbReference type="PATRIC" id="fig|1544798.3.peg.3082"/>
<evidence type="ECO:0000256" key="8">
    <source>
        <dbReference type="ARBA" id="ARBA00023077"/>
    </source>
</evidence>
<proteinExistence type="inferred from homology"/>
<evidence type="ECO:0000256" key="5">
    <source>
        <dbReference type="ARBA" id="ARBA00022692"/>
    </source>
</evidence>
<evidence type="ECO:0000256" key="12">
    <source>
        <dbReference type="RuleBase" id="RU003357"/>
    </source>
</evidence>
<keyword evidence="7" id="KW-0406">Ion transport</keyword>
<dbReference type="SUPFAM" id="SSF49464">
    <property type="entry name" value="Carboxypeptidase regulatory domain-like"/>
    <property type="match status" value="1"/>
</dbReference>
<dbReference type="GO" id="GO:0009279">
    <property type="term" value="C:cell outer membrane"/>
    <property type="evidence" value="ECO:0007669"/>
    <property type="project" value="UniProtKB-SubCell"/>
</dbReference>
<evidence type="ECO:0000256" key="1">
    <source>
        <dbReference type="ARBA" id="ARBA00004571"/>
    </source>
</evidence>
<keyword evidence="15" id="KW-1185">Reference proteome</keyword>
<organism evidence="14 15">
    <name type="scientific">Draconibacterium sediminis</name>
    <dbReference type="NCBI Taxonomy" id="1544798"/>
    <lineage>
        <taxon>Bacteria</taxon>
        <taxon>Pseudomonadati</taxon>
        <taxon>Bacteroidota</taxon>
        <taxon>Bacteroidia</taxon>
        <taxon>Marinilabiliales</taxon>
        <taxon>Prolixibacteraceae</taxon>
        <taxon>Draconibacterium</taxon>
    </lineage>
</organism>
<reference evidence="14 15" key="1">
    <citation type="submission" date="2014-09" db="EMBL/GenBank/DDBJ databases">
        <title>Draft Genome Sequence of Draconibacterium sp. JN14CK-3.</title>
        <authorList>
            <person name="Dong C."/>
            <person name="Lai Q."/>
            <person name="Shao Z."/>
        </authorList>
    </citation>
    <scope>NUCLEOTIDE SEQUENCE [LARGE SCALE GENOMIC DNA]</scope>
    <source>
        <strain evidence="14 15">JN14CK-3</strain>
    </source>
</reference>
<dbReference type="InterPro" id="IPR008969">
    <property type="entry name" value="CarboxyPept-like_regulatory"/>
</dbReference>
<gene>
    <name evidence="14" type="ORF">LH29_14595</name>
</gene>
<dbReference type="EMBL" id="JRHC01000003">
    <property type="protein sequence ID" value="KJF43450.1"/>
    <property type="molecule type" value="Genomic_DNA"/>
</dbReference>
<keyword evidence="4" id="KW-0410">Iron transport</keyword>
<evidence type="ECO:0000256" key="4">
    <source>
        <dbReference type="ARBA" id="ARBA00022496"/>
    </source>
</evidence>
<evidence type="ECO:0000256" key="11">
    <source>
        <dbReference type="PROSITE-ProRule" id="PRU01360"/>
    </source>
</evidence>
<keyword evidence="14" id="KW-0176">Collagen</keyword>
<dbReference type="InterPro" id="IPR011662">
    <property type="entry name" value="Secretin/TonB_short_N"/>
</dbReference>
<dbReference type="Gene3D" id="2.40.170.20">
    <property type="entry name" value="TonB-dependent receptor, beta-barrel domain"/>
    <property type="match status" value="1"/>
</dbReference>
<evidence type="ECO:0000313" key="15">
    <source>
        <dbReference type="Proteomes" id="UP000032544"/>
    </source>
</evidence>
<dbReference type="Pfam" id="PF07715">
    <property type="entry name" value="Plug"/>
    <property type="match status" value="1"/>
</dbReference>
<evidence type="ECO:0000256" key="2">
    <source>
        <dbReference type="ARBA" id="ARBA00022448"/>
    </source>
</evidence>
<keyword evidence="2 11" id="KW-0813">Transport</keyword>
<dbReference type="AlphaFoldDB" id="A0A0D8J8Y0"/>
<dbReference type="SMART" id="SM00965">
    <property type="entry name" value="STN"/>
    <property type="match status" value="1"/>
</dbReference>
<dbReference type="NCBIfam" id="TIGR04057">
    <property type="entry name" value="SusC_RagA_signa"/>
    <property type="match status" value="1"/>
</dbReference>
<dbReference type="NCBIfam" id="TIGR04056">
    <property type="entry name" value="OMP_RagA_SusC"/>
    <property type="match status" value="1"/>
</dbReference>
<dbReference type="InterPro" id="IPR036942">
    <property type="entry name" value="Beta-barrel_TonB_sf"/>
</dbReference>
<dbReference type="Gene3D" id="2.60.40.1120">
    <property type="entry name" value="Carboxypeptidase-like, regulatory domain"/>
    <property type="match status" value="1"/>
</dbReference>
<dbReference type="GO" id="GO:0006826">
    <property type="term" value="P:iron ion transport"/>
    <property type="evidence" value="ECO:0007669"/>
    <property type="project" value="UniProtKB-KW"/>
</dbReference>
<evidence type="ECO:0000256" key="6">
    <source>
        <dbReference type="ARBA" id="ARBA00023004"/>
    </source>
</evidence>
<dbReference type="InterPro" id="IPR012910">
    <property type="entry name" value="Plug_dom"/>
</dbReference>
<keyword evidence="8 12" id="KW-0798">TonB box</keyword>